<evidence type="ECO:0000256" key="2">
    <source>
        <dbReference type="ARBA" id="ARBA00010617"/>
    </source>
</evidence>
<dbReference type="InterPro" id="IPR001128">
    <property type="entry name" value="Cyt_P450"/>
</dbReference>
<proteinExistence type="inferred from homology"/>
<evidence type="ECO:0000256" key="4">
    <source>
        <dbReference type="ARBA" id="ARBA00023004"/>
    </source>
</evidence>
<evidence type="ECO:0000256" key="1">
    <source>
        <dbReference type="ARBA" id="ARBA00001971"/>
    </source>
</evidence>
<gene>
    <name evidence="6" type="ORF">H2200_005989</name>
</gene>
<dbReference type="InterPro" id="IPR036396">
    <property type="entry name" value="Cyt_P450_sf"/>
</dbReference>
<dbReference type="InterPro" id="IPR050121">
    <property type="entry name" value="Cytochrome_P450_monoxygenase"/>
</dbReference>
<dbReference type="PANTHER" id="PTHR24305:SF232">
    <property type="entry name" value="P450, PUTATIVE (EUROFUNG)-RELATED"/>
    <property type="match status" value="1"/>
</dbReference>
<keyword evidence="5" id="KW-0472">Membrane</keyword>
<dbReference type="SUPFAM" id="SSF48264">
    <property type="entry name" value="Cytochrome P450"/>
    <property type="match status" value="1"/>
</dbReference>
<reference evidence="6" key="1">
    <citation type="submission" date="2022-10" db="EMBL/GenBank/DDBJ databases">
        <title>Culturing micro-colonial fungi from biological soil crusts in the Mojave desert and describing Neophaeococcomyces mojavensis, and introducing the new genera and species Taxawa tesnikishii.</title>
        <authorList>
            <person name="Kurbessoian T."/>
            <person name="Stajich J.E."/>
        </authorList>
    </citation>
    <scope>NUCLEOTIDE SEQUENCE</scope>
    <source>
        <strain evidence="6">TK_41</strain>
    </source>
</reference>
<dbReference type="Pfam" id="PF00067">
    <property type="entry name" value="p450"/>
    <property type="match status" value="1"/>
</dbReference>
<sequence>MAVLEHLHIFAQTYFAILLLVLLVGRLLVNKYGRGLNSIPGPFLAGFTNLWRVFDTAFSNPTNNLILLHRKLSSNFVRIGPRVVSVADPSLIQTIYGVGTKFRKTEFYSIIDVWHEGKLTQSLFECRDEDYHARIRRPIANAYSMSTLVEFEPAVDSTVDLLSSRLDRFVASGEPCPLNQWLRFYSFDVLGEILFSKKMGFLEAGSDLESVMLGIRLFTKYWQAVGQIPMLDQFLLHNPLMKRYGPDVPMMSFTLSRLKDRLAWKASGHPTQHDFLERCIEAQAKFPDVVTDRLIVLYLFDNIGGGADTAAVTLTSIMYYLLKNPKSLQLVVSEIDNADKEGHLSDPVTWKEARELTYFQACVKEALRMHPPIGLMLERYVPKGGITMGGHFFPEGTIVGVNAWVTARNQAIYGPDADTFRPERWLEASKDQLSAMERANFAVCFLPAIK</sequence>
<protein>
    <recommendedName>
        <fullName evidence="8">Pisatin demethylase</fullName>
    </recommendedName>
</protein>
<evidence type="ECO:0000256" key="5">
    <source>
        <dbReference type="SAM" id="Phobius"/>
    </source>
</evidence>
<evidence type="ECO:0000313" key="6">
    <source>
        <dbReference type="EMBL" id="KAJ9609661.1"/>
    </source>
</evidence>
<evidence type="ECO:0000256" key="3">
    <source>
        <dbReference type="ARBA" id="ARBA00022723"/>
    </source>
</evidence>
<feature type="transmembrane region" description="Helical" evidence="5">
    <location>
        <begin position="6"/>
        <end position="29"/>
    </location>
</feature>
<comment type="cofactor">
    <cofactor evidence="1">
        <name>heme</name>
        <dbReference type="ChEBI" id="CHEBI:30413"/>
    </cofactor>
</comment>
<dbReference type="PANTHER" id="PTHR24305">
    <property type="entry name" value="CYTOCHROME P450"/>
    <property type="match status" value="1"/>
</dbReference>
<dbReference type="Proteomes" id="UP001172673">
    <property type="component" value="Unassembled WGS sequence"/>
</dbReference>
<dbReference type="GO" id="GO:0004497">
    <property type="term" value="F:monooxygenase activity"/>
    <property type="evidence" value="ECO:0007669"/>
    <property type="project" value="InterPro"/>
</dbReference>
<dbReference type="CDD" id="cd11060">
    <property type="entry name" value="CYP57A1-like"/>
    <property type="match status" value="1"/>
</dbReference>
<keyword evidence="5" id="KW-0812">Transmembrane</keyword>
<dbReference type="GO" id="GO:0020037">
    <property type="term" value="F:heme binding"/>
    <property type="evidence" value="ECO:0007669"/>
    <property type="project" value="InterPro"/>
</dbReference>
<keyword evidence="7" id="KW-1185">Reference proteome</keyword>
<dbReference type="AlphaFoldDB" id="A0AA39CIM7"/>
<dbReference type="GO" id="GO:0016705">
    <property type="term" value="F:oxidoreductase activity, acting on paired donors, with incorporation or reduction of molecular oxygen"/>
    <property type="evidence" value="ECO:0007669"/>
    <property type="project" value="InterPro"/>
</dbReference>
<keyword evidence="5" id="KW-1133">Transmembrane helix</keyword>
<dbReference type="EMBL" id="JAPDRK010000008">
    <property type="protein sequence ID" value="KAJ9609661.1"/>
    <property type="molecule type" value="Genomic_DNA"/>
</dbReference>
<dbReference type="Gene3D" id="1.10.630.10">
    <property type="entry name" value="Cytochrome P450"/>
    <property type="match status" value="1"/>
</dbReference>
<dbReference type="GO" id="GO:0005506">
    <property type="term" value="F:iron ion binding"/>
    <property type="evidence" value="ECO:0007669"/>
    <property type="project" value="InterPro"/>
</dbReference>
<keyword evidence="4" id="KW-0408">Iron</keyword>
<comment type="similarity">
    <text evidence="2">Belongs to the cytochrome P450 family.</text>
</comment>
<evidence type="ECO:0008006" key="8">
    <source>
        <dbReference type="Google" id="ProtNLM"/>
    </source>
</evidence>
<name>A0AA39CIM7_9EURO</name>
<accession>A0AA39CIM7</accession>
<keyword evidence="3" id="KW-0479">Metal-binding</keyword>
<comment type="caution">
    <text evidence="6">The sequence shown here is derived from an EMBL/GenBank/DDBJ whole genome shotgun (WGS) entry which is preliminary data.</text>
</comment>
<organism evidence="6 7">
    <name type="scientific">Cladophialophora chaetospira</name>
    <dbReference type="NCBI Taxonomy" id="386627"/>
    <lineage>
        <taxon>Eukaryota</taxon>
        <taxon>Fungi</taxon>
        <taxon>Dikarya</taxon>
        <taxon>Ascomycota</taxon>
        <taxon>Pezizomycotina</taxon>
        <taxon>Eurotiomycetes</taxon>
        <taxon>Chaetothyriomycetidae</taxon>
        <taxon>Chaetothyriales</taxon>
        <taxon>Herpotrichiellaceae</taxon>
        <taxon>Cladophialophora</taxon>
    </lineage>
</organism>
<evidence type="ECO:0000313" key="7">
    <source>
        <dbReference type="Proteomes" id="UP001172673"/>
    </source>
</evidence>